<keyword evidence="5" id="KW-0238">DNA-binding</keyword>
<dbReference type="InterPro" id="IPR007185">
    <property type="entry name" value="DNA_pol_a/d/e_bsu"/>
</dbReference>
<evidence type="ECO:0000259" key="8">
    <source>
        <dbReference type="Pfam" id="PF04042"/>
    </source>
</evidence>
<dbReference type="OrthoDB" id="10254730at2759"/>
<feature type="domain" description="DNA polymerase alpha/delta/epsilon subunit B" evidence="8">
    <location>
        <begin position="375"/>
        <end position="621"/>
    </location>
</feature>
<evidence type="ECO:0000313" key="10">
    <source>
        <dbReference type="Proteomes" id="UP000290900"/>
    </source>
</evidence>
<dbReference type="FunCoup" id="A0A448YRF1">
    <property type="interactions" value="775"/>
</dbReference>
<sequence length="661" mass="75246">MEKPVVLPISLKPSNLRPVAYRVLTKKYGLNIQSSALERLSGYVGRNFGSEWRGPMTGSFLEQVGRMWKDQNRGLFIDGEGVDQIIQEIGIKNSKRAGKAANDKTKPIGRTDTIDDTFNPVLAAFEVYNDGTQVEQDTQPMDEGEGEGAEEEDIDWKDFFRVIDLSRYRRFQYDTKRKHFELQTEPEDVSPKAVIFPTSRDIVKFHIIKFHLLKDKLLRNEHFQPSSFSSTNSITGSIHPKLETQQIVPIKNLLGRHGQRFTMFGLLTANAMGLWQLQDDSDAIVLELSQCIFPTNCFITPGNYVVCDGIYSNSGKFYVSSMVPPPPEDREASLDALGNIDFTGIYSKSGRIDAGIKRRLPLIERKYPNHKIIFLGGDVFLDDMKILEALKKFFKLLTEEIEESNSEILSIVFPGSFMDRPLDVTEFSSYSWKTSSGLYKSYFDSFAALLEKFPKLCQNAKFVLLPGDKDPWSSMVTKDANSVWPKFRIPSVFGSRLKRLVKDIEWASNPCKMNYLAHDITIVRDDLGSRLRRNDISYVSNERESEIEQDDHDLEIDKVTRPKCSPEQAESRKVVKTLLDQADLSPFTIQTRPILANYWPAISLLPLPDLLVLVDPSTPNFDLIYENCHVVNPGTFYKEGKISYIEYTPSTRKAQQKLCAI</sequence>
<keyword evidence="6" id="KW-0539">Nucleus</keyword>
<keyword evidence="4" id="KW-0235">DNA replication</keyword>
<dbReference type="Proteomes" id="UP000290900">
    <property type="component" value="Unassembled WGS sequence"/>
</dbReference>
<dbReference type="Pfam" id="PF04042">
    <property type="entry name" value="DNA_pol_E_B"/>
    <property type="match status" value="1"/>
</dbReference>
<dbReference type="EMBL" id="CAACVR010000045">
    <property type="protein sequence ID" value="VEU23493.1"/>
    <property type="molecule type" value="Genomic_DNA"/>
</dbReference>
<dbReference type="GO" id="GO:0042276">
    <property type="term" value="P:error-prone translesion synthesis"/>
    <property type="evidence" value="ECO:0007669"/>
    <property type="project" value="TreeGrafter"/>
</dbReference>
<dbReference type="STRING" id="13370.A0A448YRF1"/>
<evidence type="ECO:0000256" key="4">
    <source>
        <dbReference type="ARBA" id="ARBA00022705"/>
    </source>
</evidence>
<dbReference type="PANTHER" id="PTHR12708">
    <property type="entry name" value="DNA POLYMERASE EPSILON SUBUNIT B"/>
    <property type="match status" value="1"/>
</dbReference>
<dbReference type="InParanoid" id="A0A448YRF1"/>
<comment type="subcellular location">
    <subcellularLocation>
        <location evidence="1">Nucleus</location>
    </subcellularLocation>
</comment>
<dbReference type="PANTHER" id="PTHR12708:SF0">
    <property type="entry name" value="DNA POLYMERASE EPSILON SUBUNIT 2"/>
    <property type="match status" value="1"/>
</dbReference>
<comment type="similarity">
    <text evidence="2">Belongs to the DNA polymerase epsilon subunit B family.</text>
</comment>
<dbReference type="InterPro" id="IPR016266">
    <property type="entry name" value="POLE2"/>
</dbReference>
<dbReference type="GO" id="GO:0006261">
    <property type="term" value="P:DNA-templated DNA replication"/>
    <property type="evidence" value="ECO:0007669"/>
    <property type="project" value="InterPro"/>
</dbReference>
<evidence type="ECO:0000256" key="6">
    <source>
        <dbReference type="ARBA" id="ARBA00023242"/>
    </source>
</evidence>
<proteinExistence type="inferred from homology"/>
<organism evidence="9 10">
    <name type="scientific">Brettanomyces naardenensis</name>
    <name type="common">Yeast</name>
    <dbReference type="NCBI Taxonomy" id="13370"/>
    <lineage>
        <taxon>Eukaryota</taxon>
        <taxon>Fungi</taxon>
        <taxon>Dikarya</taxon>
        <taxon>Ascomycota</taxon>
        <taxon>Saccharomycotina</taxon>
        <taxon>Pichiomycetes</taxon>
        <taxon>Pichiales</taxon>
        <taxon>Pichiaceae</taxon>
        <taxon>Brettanomyces</taxon>
    </lineage>
</organism>
<evidence type="ECO:0000256" key="1">
    <source>
        <dbReference type="ARBA" id="ARBA00004123"/>
    </source>
</evidence>
<dbReference type="GO" id="GO:0008622">
    <property type="term" value="C:epsilon DNA polymerase complex"/>
    <property type="evidence" value="ECO:0007669"/>
    <property type="project" value="InterPro"/>
</dbReference>
<evidence type="ECO:0000313" key="9">
    <source>
        <dbReference type="EMBL" id="VEU23493.1"/>
    </source>
</evidence>
<accession>A0A448YRF1</accession>
<evidence type="ECO:0000256" key="7">
    <source>
        <dbReference type="ARBA" id="ARBA00032930"/>
    </source>
</evidence>
<evidence type="ECO:0000256" key="5">
    <source>
        <dbReference type="ARBA" id="ARBA00023125"/>
    </source>
</evidence>
<evidence type="ECO:0000256" key="2">
    <source>
        <dbReference type="ARBA" id="ARBA00009560"/>
    </source>
</evidence>
<keyword evidence="10" id="KW-1185">Reference proteome</keyword>
<name>A0A448YRF1_BRENA</name>
<dbReference type="AlphaFoldDB" id="A0A448YRF1"/>
<protein>
    <recommendedName>
        <fullName evidence="3">DNA polymerase epsilon subunit B</fullName>
    </recommendedName>
    <alternativeName>
        <fullName evidence="7">DNA polymerase II subunit 2</fullName>
    </alternativeName>
</protein>
<gene>
    <name evidence="9" type="ORF">BRENAR_LOCUS4223</name>
</gene>
<reference evidence="9 10" key="1">
    <citation type="submission" date="2018-12" db="EMBL/GenBank/DDBJ databases">
        <authorList>
            <person name="Tiukova I."/>
            <person name="Dainat J."/>
        </authorList>
    </citation>
    <scope>NUCLEOTIDE SEQUENCE [LARGE SCALE GENOMIC DNA]</scope>
</reference>
<dbReference type="GO" id="GO:0003677">
    <property type="term" value="F:DNA binding"/>
    <property type="evidence" value="ECO:0007669"/>
    <property type="project" value="UniProtKB-KW"/>
</dbReference>
<evidence type="ECO:0000256" key="3">
    <source>
        <dbReference type="ARBA" id="ARBA00016011"/>
    </source>
</evidence>